<feature type="compositionally biased region" description="Low complexity" evidence="5">
    <location>
        <begin position="23"/>
        <end position="35"/>
    </location>
</feature>
<accession>A0A250XHZ2</accession>
<protein>
    <submittedName>
        <fullName evidence="9">Uncharacterized protein</fullName>
    </submittedName>
</protein>
<dbReference type="EMBL" id="BEGY01000082">
    <property type="protein sequence ID" value="GAX82532.1"/>
    <property type="molecule type" value="Genomic_DNA"/>
</dbReference>
<gene>
    <name evidence="9" type="ORF">CEUSTIGMA_g9959.t1</name>
</gene>
<feature type="region of interest" description="Disordered" evidence="5">
    <location>
        <begin position="1"/>
        <end position="35"/>
    </location>
</feature>
<dbReference type="InterPro" id="IPR014001">
    <property type="entry name" value="Helicase_ATP-bd"/>
</dbReference>
<dbReference type="PROSITE" id="PS51194">
    <property type="entry name" value="HELICASE_CTER"/>
    <property type="match status" value="1"/>
</dbReference>
<dbReference type="Pfam" id="PF00271">
    <property type="entry name" value="Helicase_C"/>
    <property type="match status" value="1"/>
</dbReference>
<dbReference type="OrthoDB" id="6017at2759"/>
<feature type="region of interest" description="Disordered" evidence="5">
    <location>
        <begin position="198"/>
        <end position="278"/>
    </location>
</feature>
<dbReference type="Gene3D" id="3.40.50.10810">
    <property type="entry name" value="Tandem AAA-ATPase domain"/>
    <property type="match status" value="1"/>
</dbReference>
<feature type="domain" description="Helicase ATP-binding" evidence="6">
    <location>
        <begin position="656"/>
        <end position="821"/>
    </location>
</feature>
<dbReference type="GO" id="GO:0005634">
    <property type="term" value="C:nucleus"/>
    <property type="evidence" value="ECO:0007669"/>
    <property type="project" value="UniProtKB-SubCell"/>
</dbReference>
<keyword evidence="3" id="KW-0804">Transcription</keyword>
<comment type="subcellular location">
    <subcellularLocation>
        <location evidence="1">Nucleus</location>
    </subcellularLocation>
</comment>
<feature type="region of interest" description="Disordered" evidence="5">
    <location>
        <begin position="592"/>
        <end position="611"/>
    </location>
</feature>
<dbReference type="InterPro" id="IPR049730">
    <property type="entry name" value="SNF2/RAD54-like_C"/>
</dbReference>
<dbReference type="SMART" id="SM00490">
    <property type="entry name" value="HELICc"/>
    <property type="match status" value="1"/>
</dbReference>
<keyword evidence="3" id="KW-0805">Transcription regulation</keyword>
<dbReference type="Gene3D" id="3.40.50.300">
    <property type="entry name" value="P-loop containing nucleotide triphosphate hydrolases"/>
    <property type="match status" value="1"/>
</dbReference>
<dbReference type="Proteomes" id="UP000232323">
    <property type="component" value="Unassembled WGS sequence"/>
</dbReference>
<dbReference type="CDD" id="cd18793">
    <property type="entry name" value="SF2_C_SNF"/>
    <property type="match status" value="1"/>
</dbReference>
<dbReference type="Pfam" id="PF00176">
    <property type="entry name" value="SNF2-rel_dom"/>
    <property type="match status" value="1"/>
</dbReference>
<evidence type="ECO:0000256" key="3">
    <source>
        <dbReference type="ARBA" id="ARBA00023015"/>
    </source>
</evidence>
<dbReference type="GO" id="GO:0005524">
    <property type="term" value="F:ATP binding"/>
    <property type="evidence" value="ECO:0007669"/>
    <property type="project" value="InterPro"/>
</dbReference>
<proteinExistence type="predicted"/>
<feature type="region of interest" description="Disordered" evidence="5">
    <location>
        <begin position="1549"/>
        <end position="1569"/>
    </location>
</feature>
<dbReference type="InterPro" id="IPR038718">
    <property type="entry name" value="SNF2-like_sf"/>
</dbReference>
<keyword evidence="10" id="KW-1185">Reference proteome</keyword>
<evidence type="ECO:0000259" key="7">
    <source>
        <dbReference type="PROSITE" id="PS51194"/>
    </source>
</evidence>
<evidence type="ECO:0000313" key="10">
    <source>
        <dbReference type="Proteomes" id="UP000232323"/>
    </source>
</evidence>
<dbReference type="SUPFAM" id="SSF52540">
    <property type="entry name" value="P-loop containing nucleoside triphosphate hydrolases"/>
    <property type="match status" value="2"/>
</dbReference>
<dbReference type="InterPro" id="IPR014978">
    <property type="entry name" value="Gln-Leu-Gln_QLQ"/>
</dbReference>
<dbReference type="GO" id="GO:0016787">
    <property type="term" value="F:hydrolase activity"/>
    <property type="evidence" value="ECO:0007669"/>
    <property type="project" value="UniProtKB-KW"/>
</dbReference>
<feature type="compositionally biased region" description="Basic and acidic residues" evidence="5">
    <location>
        <begin position="592"/>
        <end position="605"/>
    </location>
</feature>
<dbReference type="InterPro" id="IPR001650">
    <property type="entry name" value="Helicase_C-like"/>
</dbReference>
<feature type="domain" description="Helicase C-terminal" evidence="7">
    <location>
        <begin position="967"/>
        <end position="1136"/>
    </location>
</feature>
<sequence length="1639" mass="178785">MQNNHRAPQPSPYMIPAAGSTAPPQHGSQMSQQQQQFMIPAQAPAPVMVPAQSAANTTMVLAQQSQPMMVPGQQSQPMMVPAQQGPPVMIPAQQAPPLMIPAKQAPPNMIPAQQARPPPNPAVHHNPGKLSSAAPIAMRQPLVSQPARTGFTKAQLDTLKSQILVFRKIKKGDLQIPADLLSGIKPLPVGSAPLAAAVPAGGMRSQQQQQQHLPNGGKRMPPPIQSKPPLPSPKPLPAAAPADFLKPRPSSRASEPPKGPRSIHRSAGPLYTLKAPPPQQTAQAAALAAAQQHLAAGGAMNTAAAAAAAAAASATAAANAIQAQAIQMSLATDIPNLLKQEYQRILVRKRKQRQEALEAVLADPEFETKTVKGLVPSVDGKPARGGVVMELRKLRLLEFQSRLRAAVEREQEEVAKMPDRLYKKFQRDAKQLRIELLRSEHKAKDDRQGWLLGNARAWRQAIGDKSAGLKDLRIMRNKGVLRLHERLSRDLVKKNEDDRSRRMEALKANDLEAYQELLKQQQGGAGASSEEEQRFAVISKFLGDTETYLEKLANKVAMVKVSYEIEQHVKEAMEEAKRAGGSDDEIRQAGERAAQEFRNDSDTLRRNKTSKGDAQTRYYELAHSIQEDIIRSPAYLRPPAGASLREYQMVGLRWMVSLYNNHLNGILADEMGLGKTVQVMALIAYLMEQKNNYGPHLIIVPNAVMVNWKSELQQWLPSARCVYYVGSKDERVRKFSQEVLPGKFNILVTTYEFIMRDRSKLCRVDWKYMVIDEAQRLKERQSKLSRDLDVFKVQRRLLLTGTPLQNELRELWNLLNLLLPEVFDDKKTFTDWFDTMLDSAGDDEDAQLLATEKKLVVVHRLHQILVPFMLRRQVQDVEGKLPPKVPVVIKVPMSPYQSAIYNWVKATGTIRLYPSDPRRAKLKQDFASLNNKVMEMRKVCNHPLLSYVEDNGAFNEMVVRQCGKMLILDRLLIKFFLTGHRVLLFSTMTKLLDLLQDYVKWRTLPDGRKMNFRRIDGATPLEMREEAIRDFNRADSDVFIFLLSIRAAGRGLNLQTSDTVIIFDPDPNPKNEEQAIARSHRIGQKKEVRVIHLESLADPVDETKGTDYAAYVMSELEASGKRTRKDSVESLVRNFIQKQKIDMANEVIDAGRFDMQTNMDERRATLEALLQDETRLALAANDAPTWPELNAQLARGPKEVEFFNRLDSEMTWYDPLDDIPYWIQYTAKDVRLALDVCQKGTSKTGILAQEAARANGTKPVKAFNPFTSGISRGGSAAGGGARGRGRGRGRPPTVGRGRGGRGAGRSSFAADLASAVLFPEEDDGGDFPMDLGFLPTAPVPLSSARGVVMDAPAEDDEGDEDVGENPAGDDDMEEEVIDANIRDEDVVTEAGPSTSLPADSTAVSSGVAGLGLVVGSDELGDLGDLGDLGSLDVDDLDVADLLSGDGEIDAPSTSYGFTEGGGPAASFGVTGGLTMNGDVDEDGNLQEVDGGVYGVDGDDDEEDGYLGEEGVDPDDDDGIAYSEGVTLGDDRGDGGFDAGDVVSMGWTEGEQGGDGAAWEADAHYDGGDGLDDGDVDGDVDAGGGDGLAGMLAEGGSIDGSLGDVGAKGSFELNVGGAVDVVPDPGAKRLKFKFKFGGQK</sequence>
<dbReference type="PROSITE" id="PS51666">
    <property type="entry name" value="QLQ"/>
    <property type="match status" value="1"/>
</dbReference>
<evidence type="ECO:0000259" key="6">
    <source>
        <dbReference type="PROSITE" id="PS51192"/>
    </source>
</evidence>
<feature type="compositionally biased region" description="Gly residues" evidence="5">
    <location>
        <begin position="1271"/>
        <end position="1282"/>
    </location>
</feature>
<dbReference type="FunFam" id="3.40.50.10810:FF:000017">
    <property type="entry name" value="ATP-dependent helicase BRM"/>
    <property type="match status" value="1"/>
</dbReference>
<evidence type="ECO:0000259" key="8">
    <source>
        <dbReference type="PROSITE" id="PS51666"/>
    </source>
</evidence>
<dbReference type="SMART" id="SM00487">
    <property type="entry name" value="DEXDc"/>
    <property type="match status" value="1"/>
</dbReference>
<dbReference type="STRING" id="1157962.A0A250XHZ2"/>
<dbReference type="SMART" id="SM00951">
    <property type="entry name" value="QLQ"/>
    <property type="match status" value="1"/>
</dbReference>
<keyword evidence="2" id="KW-0378">Hydrolase</keyword>
<evidence type="ECO:0000256" key="5">
    <source>
        <dbReference type="SAM" id="MobiDB-lite"/>
    </source>
</evidence>
<organism evidence="9 10">
    <name type="scientific">Chlamydomonas eustigma</name>
    <dbReference type="NCBI Taxonomy" id="1157962"/>
    <lineage>
        <taxon>Eukaryota</taxon>
        <taxon>Viridiplantae</taxon>
        <taxon>Chlorophyta</taxon>
        <taxon>core chlorophytes</taxon>
        <taxon>Chlorophyceae</taxon>
        <taxon>CS clade</taxon>
        <taxon>Chlamydomonadales</taxon>
        <taxon>Chlamydomonadaceae</taxon>
        <taxon>Chlamydomonas</taxon>
    </lineage>
</organism>
<dbReference type="InterPro" id="IPR027417">
    <property type="entry name" value="P-loop_NTPase"/>
</dbReference>
<evidence type="ECO:0000256" key="4">
    <source>
        <dbReference type="ARBA" id="ARBA00023242"/>
    </source>
</evidence>
<dbReference type="InterPro" id="IPR000330">
    <property type="entry name" value="SNF2_N"/>
</dbReference>
<dbReference type="GO" id="GO:0006355">
    <property type="term" value="P:regulation of DNA-templated transcription"/>
    <property type="evidence" value="ECO:0007669"/>
    <property type="project" value="InterPro"/>
</dbReference>
<comment type="caution">
    <text evidence="9">The sequence shown here is derived from an EMBL/GenBank/DDBJ whole genome shotgun (WGS) entry which is preliminary data.</text>
</comment>
<evidence type="ECO:0000256" key="1">
    <source>
        <dbReference type="ARBA" id="ARBA00004123"/>
    </source>
</evidence>
<reference evidence="9 10" key="1">
    <citation type="submission" date="2017-08" db="EMBL/GenBank/DDBJ databases">
        <title>Acidophilic green algal genome provides insights into adaptation to an acidic environment.</title>
        <authorList>
            <person name="Hirooka S."/>
            <person name="Hirose Y."/>
            <person name="Kanesaki Y."/>
            <person name="Higuchi S."/>
            <person name="Fujiwara T."/>
            <person name="Onuma R."/>
            <person name="Era A."/>
            <person name="Ohbayashi R."/>
            <person name="Uzuka A."/>
            <person name="Nozaki H."/>
            <person name="Yoshikawa H."/>
            <person name="Miyagishima S.Y."/>
        </authorList>
    </citation>
    <scope>NUCLEOTIDE SEQUENCE [LARGE SCALE GENOMIC DNA]</scope>
    <source>
        <strain evidence="9 10">NIES-2499</strain>
    </source>
</reference>
<feature type="compositionally biased region" description="Pro residues" evidence="5">
    <location>
        <begin position="220"/>
        <end position="238"/>
    </location>
</feature>
<evidence type="ECO:0000256" key="2">
    <source>
        <dbReference type="ARBA" id="ARBA00022801"/>
    </source>
</evidence>
<keyword evidence="4" id="KW-0539">Nucleus</keyword>
<dbReference type="PROSITE" id="PS51192">
    <property type="entry name" value="HELICASE_ATP_BIND_1"/>
    <property type="match status" value="1"/>
</dbReference>
<feature type="region of interest" description="Disordered" evidence="5">
    <location>
        <begin position="1265"/>
        <end position="1305"/>
    </location>
</feature>
<dbReference type="PANTHER" id="PTHR10799">
    <property type="entry name" value="SNF2/RAD54 HELICASE FAMILY"/>
    <property type="match status" value="1"/>
</dbReference>
<evidence type="ECO:0000313" key="9">
    <source>
        <dbReference type="EMBL" id="GAX82532.1"/>
    </source>
</evidence>
<name>A0A250XHZ2_9CHLO</name>
<feature type="domain" description="QLQ" evidence="8">
    <location>
        <begin position="150"/>
        <end position="186"/>
    </location>
</feature>